<comment type="caution">
    <text evidence="2">The sequence shown here is derived from an EMBL/GenBank/DDBJ whole genome shotgun (WGS) entry which is preliminary data.</text>
</comment>
<accession>A0A1Q3B3G4</accession>
<evidence type="ECO:0000313" key="3">
    <source>
        <dbReference type="Proteomes" id="UP000187406"/>
    </source>
</evidence>
<protein>
    <submittedName>
        <fullName evidence="2">Uncharacterized protein</fullName>
    </submittedName>
</protein>
<proteinExistence type="predicted"/>
<dbReference type="InParanoid" id="A0A1Q3B3G4"/>
<sequence>MKKLYKKGKVHPSPPPPTTTTIIGHLSFLPATILSLTVALSPEDREVLAYLISCYGSTSTSNNVNMTGRHRKTTHKSVELGRSASGDHDPMFQCNCFGCYTSFWARWDSSPNRQLIHEILEEYEEGLFKEKKGAAKKKKRGKRLCDDFKVCKEDELSELDSVDVGDGGPEGSGGGGDAEVEKGSLRRIVSFIGERVWKFWNLD</sequence>
<dbReference type="OrthoDB" id="1937859at2759"/>
<dbReference type="PANTHER" id="PTHR31903:SF12">
    <property type="match status" value="1"/>
</dbReference>
<dbReference type="Proteomes" id="UP000187406">
    <property type="component" value="Unassembled WGS sequence"/>
</dbReference>
<gene>
    <name evidence="2" type="ORF">CFOL_v3_05947</name>
</gene>
<name>A0A1Q3B3G4_CEPFO</name>
<evidence type="ECO:0000256" key="1">
    <source>
        <dbReference type="SAM" id="MobiDB-lite"/>
    </source>
</evidence>
<feature type="compositionally biased region" description="Gly residues" evidence="1">
    <location>
        <begin position="165"/>
        <end position="177"/>
    </location>
</feature>
<dbReference type="EMBL" id="BDDD01000255">
    <property type="protein sequence ID" value="GAV62424.1"/>
    <property type="molecule type" value="Genomic_DNA"/>
</dbReference>
<organism evidence="2 3">
    <name type="scientific">Cephalotus follicularis</name>
    <name type="common">Albany pitcher plant</name>
    <dbReference type="NCBI Taxonomy" id="3775"/>
    <lineage>
        <taxon>Eukaryota</taxon>
        <taxon>Viridiplantae</taxon>
        <taxon>Streptophyta</taxon>
        <taxon>Embryophyta</taxon>
        <taxon>Tracheophyta</taxon>
        <taxon>Spermatophyta</taxon>
        <taxon>Magnoliopsida</taxon>
        <taxon>eudicotyledons</taxon>
        <taxon>Gunneridae</taxon>
        <taxon>Pentapetalae</taxon>
        <taxon>rosids</taxon>
        <taxon>fabids</taxon>
        <taxon>Oxalidales</taxon>
        <taxon>Cephalotaceae</taxon>
        <taxon>Cephalotus</taxon>
    </lineage>
</organism>
<dbReference type="AlphaFoldDB" id="A0A1Q3B3G4"/>
<feature type="region of interest" description="Disordered" evidence="1">
    <location>
        <begin position="161"/>
        <end position="180"/>
    </location>
</feature>
<dbReference type="STRING" id="3775.A0A1Q3B3G4"/>
<reference evidence="3" key="1">
    <citation type="submission" date="2016-04" db="EMBL/GenBank/DDBJ databases">
        <title>Cephalotus genome sequencing.</title>
        <authorList>
            <person name="Fukushima K."/>
            <person name="Hasebe M."/>
            <person name="Fang X."/>
        </authorList>
    </citation>
    <scope>NUCLEOTIDE SEQUENCE [LARGE SCALE GENOMIC DNA]</scope>
    <source>
        <strain evidence="3">cv. St1</strain>
    </source>
</reference>
<evidence type="ECO:0000313" key="2">
    <source>
        <dbReference type="EMBL" id="GAV62424.1"/>
    </source>
</evidence>
<keyword evidence="3" id="KW-1185">Reference proteome</keyword>
<dbReference type="PANTHER" id="PTHR31903">
    <property type="entry name" value="F12F1.11-RELATED"/>
    <property type="match status" value="1"/>
</dbReference>